<sequence>MYKHLHKLEVEGKNRPLCGYMEKVQNCISEHMLEVLVDWLVELVEEYKFVSNTLYLTISYIDRYLSNS</sequence>
<dbReference type="AlphaFoldDB" id="A0A2P6P543"/>
<dbReference type="Pfam" id="PF00134">
    <property type="entry name" value="Cyclin_N"/>
    <property type="match status" value="1"/>
</dbReference>
<gene>
    <name evidence="6" type="ORF">RchiOBHm_Chr7g0190851</name>
</gene>
<evidence type="ECO:0000256" key="2">
    <source>
        <dbReference type="ARBA" id="ARBA00022618"/>
    </source>
</evidence>
<evidence type="ECO:0000259" key="5">
    <source>
        <dbReference type="Pfam" id="PF00134"/>
    </source>
</evidence>
<name>A0A2P6P543_ROSCH</name>
<dbReference type="InterPro" id="IPR039361">
    <property type="entry name" value="Cyclin"/>
</dbReference>
<feature type="domain" description="Cyclin N-terminal" evidence="5">
    <location>
        <begin position="2"/>
        <end position="67"/>
    </location>
</feature>
<keyword evidence="3" id="KW-0131">Cell cycle</keyword>
<reference evidence="6 7" key="1">
    <citation type="journal article" date="2018" name="Nat. Genet.">
        <title>The Rosa genome provides new insights in the design of modern roses.</title>
        <authorList>
            <person name="Bendahmane M."/>
        </authorList>
    </citation>
    <scope>NUCLEOTIDE SEQUENCE [LARGE SCALE GENOMIC DNA]</scope>
    <source>
        <strain evidence="7">cv. Old Blush</strain>
    </source>
</reference>
<comment type="caution">
    <text evidence="6">The sequence shown here is derived from an EMBL/GenBank/DDBJ whole genome shotgun (WGS) entry which is preliminary data.</text>
</comment>
<protein>
    <recommendedName>
        <fullName evidence="4">B-like cyclin</fullName>
    </recommendedName>
</protein>
<dbReference type="InterPro" id="IPR006671">
    <property type="entry name" value="Cyclin_N"/>
</dbReference>
<dbReference type="Gene3D" id="1.10.472.10">
    <property type="entry name" value="Cyclin-like"/>
    <property type="match status" value="1"/>
</dbReference>
<evidence type="ECO:0000256" key="4">
    <source>
        <dbReference type="ARBA" id="ARBA00032263"/>
    </source>
</evidence>
<dbReference type="GO" id="GO:0051301">
    <property type="term" value="P:cell division"/>
    <property type="evidence" value="ECO:0007669"/>
    <property type="project" value="UniProtKB-KW"/>
</dbReference>
<dbReference type="InterPro" id="IPR036915">
    <property type="entry name" value="Cyclin-like_sf"/>
</dbReference>
<dbReference type="Gramene" id="PRQ17050">
    <property type="protein sequence ID" value="PRQ17050"/>
    <property type="gene ID" value="RchiOBHm_Chr7g0190851"/>
</dbReference>
<evidence type="ECO:0000313" key="7">
    <source>
        <dbReference type="Proteomes" id="UP000238479"/>
    </source>
</evidence>
<dbReference type="SUPFAM" id="SSF47954">
    <property type="entry name" value="Cyclin-like"/>
    <property type="match status" value="1"/>
</dbReference>
<keyword evidence="2" id="KW-0132">Cell division</keyword>
<keyword evidence="7" id="KW-1185">Reference proteome</keyword>
<evidence type="ECO:0000313" key="6">
    <source>
        <dbReference type="EMBL" id="PRQ17050.1"/>
    </source>
</evidence>
<evidence type="ECO:0000256" key="1">
    <source>
        <dbReference type="ARBA" id="ARBA00011177"/>
    </source>
</evidence>
<dbReference type="EMBL" id="PDCK01000045">
    <property type="protein sequence ID" value="PRQ17050.1"/>
    <property type="molecule type" value="Genomic_DNA"/>
</dbReference>
<dbReference type="PANTHER" id="PTHR10177">
    <property type="entry name" value="CYCLINS"/>
    <property type="match status" value="1"/>
</dbReference>
<dbReference type="STRING" id="74649.A0A2P6P543"/>
<accession>A0A2P6P543</accession>
<dbReference type="Proteomes" id="UP000238479">
    <property type="component" value="Chromosome 7"/>
</dbReference>
<proteinExistence type="predicted"/>
<organism evidence="6 7">
    <name type="scientific">Rosa chinensis</name>
    <name type="common">China rose</name>
    <dbReference type="NCBI Taxonomy" id="74649"/>
    <lineage>
        <taxon>Eukaryota</taxon>
        <taxon>Viridiplantae</taxon>
        <taxon>Streptophyta</taxon>
        <taxon>Embryophyta</taxon>
        <taxon>Tracheophyta</taxon>
        <taxon>Spermatophyta</taxon>
        <taxon>Magnoliopsida</taxon>
        <taxon>eudicotyledons</taxon>
        <taxon>Gunneridae</taxon>
        <taxon>Pentapetalae</taxon>
        <taxon>rosids</taxon>
        <taxon>fabids</taxon>
        <taxon>Rosales</taxon>
        <taxon>Rosaceae</taxon>
        <taxon>Rosoideae</taxon>
        <taxon>Rosoideae incertae sedis</taxon>
        <taxon>Rosa</taxon>
    </lineage>
</organism>
<evidence type="ECO:0000256" key="3">
    <source>
        <dbReference type="ARBA" id="ARBA00023306"/>
    </source>
</evidence>
<comment type="subunit">
    <text evidence="1">Interacts with the CDC2 protein kinase to form a serine/threonine kinase holoenzyme complex also known as maturation promoting factor (MPF). The cyclin subunit imparts substrate specificity to the complex.</text>
</comment>